<dbReference type="InterPro" id="IPR004638">
    <property type="entry name" value="EmrB-like"/>
</dbReference>
<evidence type="ECO:0000256" key="4">
    <source>
        <dbReference type="ARBA" id="ARBA00022692"/>
    </source>
</evidence>
<evidence type="ECO:0000256" key="3">
    <source>
        <dbReference type="ARBA" id="ARBA00022475"/>
    </source>
</evidence>
<feature type="transmembrane region" description="Helical" evidence="8">
    <location>
        <begin position="221"/>
        <end position="240"/>
    </location>
</feature>
<keyword evidence="11" id="KW-1185">Reference proteome</keyword>
<feature type="transmembrane region" description="Helical" evidence="8">
    <location>
        <begin position="7"/>
        <end position="28"/>
    </location>
</feature>
<accession>A0ABP6SJL1</accession>
<feature type="transmembrane region" description="Helical" evidence="8">
    <location>
        <begin position="260"/>
        <end position="284"/>
    </location>
</feature>
<evidence type="ECO:0000256" key="6">
    <source>
        <dbReference type="ARBA" id="ARBA00023136"/>
    </source>
</evidence>
<feature type="transmembrane region" description="Helical" evidence="8">
    <location>
        <begin position="355"/>
        <end position="378"/>
    </location>
</feature>
<evidence type="ECO:0000256" key="7">
    <source>
        <dbReference type="ARBA" id="ARBA00023251"/>
    </source>
</evidence>
<feature type="transmembrane region" description="Helical" evidence="8">
    <location>
        <begin position="390"/>
        <end position="409"/>
    </location>
</feature>
<comment type="caution">
    <text evidence="10">The sequence shown here is derived from an EMBL/GenBank/DDBJ whole genome shotgun (WGS) entry which is preliminary data.</text>
</comment>
<name>A0ABP6SJL1_9ACTN</name>
<dbReference type="Pfam" id="PF07690">
    <property type="entry name" value="MFS_1"/>
    <property type="match status" value="1"/>
</dbReference>
<keyword evidence="5 8" id="KW-1133">Transmembrane helix</keyword>
<evidence type="ECO:0000256" key="2">
    <source>
        <dbReference type="ARBA" id="ARBA00022448"/>
    </source>
</evidence>
<feature type="transmembrane region" description="Helical" evidence="8">
    <location>
        <begin position="324"/>
        <end position="343"/>
    </location>
</feature>
<dbReference type="Proteomes" id="UP001499990">
    <property type="component" value="Unassembled WGS sequence"/>
</dbReference>
<evidence type="ECO:0000313" key="10">
    <source>
        <dbReference type="EMBL" id="GAA3377718.1"/>
    </source>
</evidence>
<evidence type="ECO:0000313" key="11">
    <source>
        <dbReference type="Proteomes" id="UP001499990"/>
    </source>
</evidence>
<comment type="subcellular location">
    <subcellularLocation>
        <location evidence="1">Cell membrane</location>
        <topology evidence="1">Multi-pass membrane protein</topology>
    </subcellularLocation>
</comment>
<dbReference type="Gene3D" id="1.20.1720.10">
    <property type="entry name" value="Multidrug resistance protein D"/>
    <property type="match status" value="1"/>
</dbReference>
<dbReference type="Gene3D" id="1.20.1250.20">
    <property type="entry name" value="MFS general substrate transporter like domains"/>
    <property type="match status" value="1"/>
</dbReference>
<dbReference type="PANTHER" id="PTHR42718">
    <property type="entry name" value="MAJOR FACILITATOR SUPERFAMILY MULTIDRUG TRANSPORTER MFSC"/>
    <property type="match status" value="1"/>
</dbReference>
<feature type="transmembrane region" description="Helical" evidence="8">
    <location>
        <begin position="458"/>
        <end position="478"/>
    </location>
</feature>
<feature type="transmembrane region" description="Helical" evidence="8">
    <location>
        <begin position="72"/>
        <end position="95"/>
    </location>
</feature>
<sequence>MRKWGPLVAVCLGTFMLLVDVTIVVVALPEIGGALGASLSDMQWVIDAYALAMAALLLGAGAAADVVGRRRLYLAGTGLFATASLACGLATGPAVLNTMRAVQGVGGAAMFATSLSLLGAAYRGRDRSLAFGVWGAVAGASAALGPVLGGVLTEHLDWRWIFFANLPVSAVALWITLRTVTESAHRGARRIDWAGMAAFAVCAGAATFAVVRVGVVGWESAQTAAAFAVSAAALCAFVVAERRAVHPLIDLSLFRRRSFVSVMAGALAFNAAAFGVLPYTSIWLQTLLGLSPVGAGLALLPLAATSFVVAAVSGRLLHDAPPRLVIGGGLLLVGGGVLAQGALGPDSGWPALVPGLLVTGAGVGLVSQGISAAALACVPPRNAGMAGGAVGTFRQLGFALGVAVFGAVATSRMEHSLVGSTDAPAAAARALAGGAARQLAGRVPDGTLHTAFASGLNAAALAAGVTGVLAGLAVLAFVRTSARADLAAGNAHLGNASGGLIVDVGERDRPTK</sequence>
<protein>
    <submittedName>
        <fullName evidence="10">MFS transporter</fullName>
    </submittedName>
</protein>
<dbReference type="InterPro" id="IPR011701">
    <property type="entry name" value="MFS"/>
</dbReference>
<dbReference type="SUPFAM" id="SSF103473">
    <property type="entry name" value="MFS general substrate transporter"/>
    <property type="match status" value="1"/>
</dbReference>
<dbReference type="RefSeq" id="WP_345042363.1">
    <property type="nucleotide sequence ID" value="NZ_BAAAYL010000001.1"/>
</dbReference>
<reference evidence="11" key="1">
    <citation type="journal article" date="2019" name="Int. J. Syst. Evol. Microbiol.">
        <title>The Global Catalogue of Microorganisms (GCM) 10K type strain sequencing project: providing services to taxonomists for standard genome sequencing and annotation.</title>
        <authorList>
            <consortium name="The Broad Institute Genomics Platform"/>
            <consortium name="The Broad Institute Genome Sequencing Center for Infectious Disease"/>
            <person name="Wu L."/>
            <person name="Ma J."/>
        </authorList>
    </citation>
    <scope>NUCLEOTIDE SEQUENCE [LARGE SCALE GENOMIC DNA]</scope>
    <source>
        <strain evidence="11">JCM 9651</strain>
    </source>
</reference>
<dbReference type="PROSITE" id="PS50850">
    <property type="entry name" value="MFS"/>
    <property type="match status" value="1"/>
</dbReference>
<evidence type="ECO:0000256" key="1">
    <source>
        <dbReference type="ARBA" id="ARBA00004651"/>
    </source>
</evidence>
<dbReference type="InterPro" id="IPR036259">
    <property type="entry name" value="MFS_trans_sf"/>
</dbReference>
<feature type="domain" description="Major facilitator superfamily (MFS) profile" evidence="9">
    <location>
        <begin position="6"/>
        <end position="482"/>
    </location>
</feature>
<evidence type="ECO:0000259" key="9">
    <source>
        <dbReference type="PROSITE" id="PS50850"/>
    </source>
</evidence>
<feature type="transmembrane region" description="Helical" evidence="8">
    <location>
        <begin position="48"/>
        <end position="67"/>
    </location>
</feature>
<dbReference type="CDD" id="cd17321">
    <property type="entry name" value="MFS_MMR_MDR_like"/>
    <property type="match status" value="1"/>
</dbReference>
<keyword evidence="2" id="KW-0813">Transport</keyword>
<evidence type="ECO:0000256" key="5">
    <source>
        <dbReference type="ARBA" id="ARBA00022989"/>
    </source>
</evidence>
<keyword evidence="6 8" id="KW-0472">Membrane</keyword>
<evidence type="ECO:0000256" key="8">
    <source>
        <dbReference type="SAM" id="Phobius"/>
    </source>
</evidence>
<feature type="transmembrane region" description="Helical" evidence="8">
    <location>
        <begin position="160"/>
        <end position="181"/>
    </location>
</feature>
<keyword evidence="7" id="KW-0046">Antibiotic resistance</keyword>
<feature type="transmembrane region" description="Helical" evidence="8">
    <location>
        <begin position="101"/>
        <end position="122"/>
    </location>
</feature>
<dbReference type="InterPro" id="IPR005829">
    <property type="entry name" value="Sugar_transporter_CS"/>
</dbReference>
<dbReference type="PRINTS" id="PR01036">
    <property type="entry name" value="TCRTETB"/>
</dbReference>
<keyword evidence="3" id="KW-1003">Cell membrane</keyword>
<dbReference type="PROSITE" id="PS00216">
    <property type="entry name" value="SUGAR_TRANSPORT_1"/>
    <property type="match status" value="1"/>
</dbReference>
<dbReference type="NCBIfam" id="TIGR00711">
    <property type="entry name" value="efflux_EmrB"/>
    <property type="match status" value="1"/>
</dbReference>
<dbReference type="PANTHER" id="PTHR42718:SF49">
    <property type="entry name" value="EXPORT PROTEIN"/>
    <property type="match status" value="1"/>
</dbReference>
<organism evidence="10 11">
    <name type="scientific">Streptomyces sannanensis</name>
    <dbReference type="NCBI Taxonomy" id="285536"/>
    <lineage>
        <taxon>Bacteria</taxon>
        <taxon>Bacillati</taxon>
        <taxon>Actinomycetota</taxon>
        <taxon>Actinomycetes</taxon>
        <taxon>Kitasatosporales</taxon>
        <taxon>Streptomycetaceae</taxon>
        <taxon>Streptomyces</taxon>
    </lineage>
</organism>
<dbReference type="EMBL" id="BAAAYL010000001">
    <property type="protein sequence ID" value="GAA3377718.1"/>
    <property type="molecule type" value="Genomic_DNA"/>
</dbReference>
<dbReference type="InterPro" id="IPR020846">
    <property type="entry name" value="MFS_dom"/>
</dbReference>
<feature type="transmembrane region" description="Helical" evidence="8">
    <location>
        <begin position="290"/>
        <end position="312"/>
    </location>
</feature>
<feature type="transmembrane region" description="Helical" evidence="8">
    <location>
        <begin position="129"/>
        <end position="148"/>
    </location>
</feature>
<gene>
    <name evidence="10" type="ORF">GCM10020367_54490</name>
</gene>
<proteinExistence type="predicted"/>
<keyword evidence="4 8" id="KW-0812">Transmembrane</keyword>
<feature type="transmembrane region" description="Helical" evidence="8">
    <location>
        <begin position="193"/>
        <end position="215"/>
    </location>
</feature>